<gene>
    <name evidence="2" type="ORF">ACFQJ9_06925</name>
</gene>
<dbReference type="Pfam" id="PF19646">
    <property type="entry name" value="DUF6149"/>
    <property type="match status" value="1"/>
</dbReference>
<accession>A0ABD5Z2C2</accession>
<name>A0ABD5Z2C2_9EURY</name>
<reference evidence="2 3" key="1">
    <citation type="journal article" date="2019" name="Int. J. Syst. Evol. Microbiol.">
        <title>The Global Catalogue of Microorganisms (GCM) 10K type strain sequencing project: providing services to taxonomists for standard genome sequencing and annotation.</title>
        <authorList>
            <consortium name="The Broad Institute Genomics Platform"/>
            <consortium name="The Broad Institute Genome Sequencing Center for Infectious Disease"/>
            <person name="Wu L."/>
            <person name="Ma J."/>
        </authorList>
    </citation>
    <scope>NUCLEOTIDE SEQUENCE [LARGE SCALE GENOMIC DNA]</scope>
    <source>
        <strain evidence="2 3">XZGYJ-43</strain>
    </source>
</reference>
<dbReference type="RefSeq" id="WP_279529094.1">
    <property type="nucleotide sequence ID" value="NZ_CP122312.1"/>
</dbReference>
<organism evidence="2 3">
    <name type="scientific">Halospeciosus flavus</name>
    <dbReference type="NCBI Taxonomy" id="3032283"/>
    <lineage>
        <taxon>Archaea</taxon>
        <taxon>Methanobacteriati</taxon>
        <taxon>Methanobacteriota</taxon>
        <taxon>Stenosarchaea group</taxon>
        <taxon>Halobacteria</taxon>
        <taxon>Halobacteriales</taxon>
        <taxon>Halobacteriaceae</taxon>
        <taxon>Halospeciosus</taxon>
    </lineage>
</organism>
<dbReference type="EMBL" id="JBHTAR010000011">
    <property type="protein sequence ID" value="MFC7199150.1"/>
    <property type="molecule type" value="Genomic_DNA"/>
</dbReference>
<evidence type="ECO:0000256" key="1">
    <source>
        <dbReference type="SAM" id="MobiDB-lite"/>
    </source>
</evidence>
<protein>
    <submittedName>
        <fullName evidence="2">DUF6149 family protein</fullName>
    </submittedName>
</protein>
<dbReference type="InterPro" id="IPR046147">
    <property type="entry name" value="DUF6149"/>
</dbReference>
<sequence>MKIYQTWRNYVAQVLLDTPAEPLVRRWLVSLHTDFFLDQAERDAEARKEHLDALFDASIDVYEQALDEGFPEAEAREITHIQGDHDFYNHGWAEYLEVPPEELDEHWERYADFYERHGCTPEDPLGEFAPPGGLPDAPETPERLEEDEFPVAESGMADDVYVPAPNLDART</sequence>
<keyword evidence="3" id="KW-1185">Reference proteome</keyword>
<comment type="caution">
    <text evidence="2">The sequence shown here is derived from an EMBL/GenBank/DDBJ whole genome shotgun (WGS) entry which is preliminary data.</text>
</comment>
<dbReference type="AlphaFoldDB" id="A0ABD5Z2C2"/>
<dbReference type="Proteomes" id="UP001596447">
    <property type="component" value="Unassembled WGS sequence"/>
</dbReference>
<feature type="region of interest" description="Disordered" evidence="1">
    <location>
        <begin position="121"/>
        <end position="171"/>
    </location>
</feature>
<evidence type="ECO:0000313" key="3">
    <source>
        <dbReference type="Proteomes" id="UP001596447"/>
    </source>
</evidence>
<proteinExistence type="predicted"/>
<evidence type="ECO:0000313" key="2">
    <source>
        <dbReference type="EMBL" id="MFC7199150.1"/>
    </source>
</evidence>